<accession>A0A315XQF8</accession>
<dbReference type="InterPro" id="IPR000253">
    <property type="entry name" value="FHA_dom"/>
</dbReference>
<name>A0A315XQF8_9EURY</name>
<dbReference type="Pfam" id="PF00498">
    <property type="entry name" value="FHA"/>
    <property type="match status" value="1"/>
</dbReference>
<dbReference type="AlphaFoldDB" id="A0A315XQF8"/>
<comment type="caution">
    <text evidence="2">The sequence shown here is derived from an EMBL/GenBank/DDBJ whole genome shotgun (WGS) entry which is preliminary data.</text>
</comment>
<evidence type="ECO:0000313" key="3">
    <source>
        <dbReference type="Proteomes" id="UP000251717"/>
    </source>
</evidence>
<evidence type="ECO:0000313" key="2">
    <source>
        <dbReference type="EMBL" id="PWB88243.1"/>
    </source>
</evidence>
<dbReference type="Proteomes" id="UP000251717">
    <property type="component" value="Unassembled WGS sequence"/>
</dbReference>
<proteinExistence type="predicted"/>
<dbReference type="SMART" id="SM00240">
    <property type="entry name" value="FHA"/>
    <property type="match status" value="1"/>
</dbReference>
<dbReference type="CDD" id="cd00060">
    <property type="entry name" value="FHA"/>
    <property type="match status" value="1"/>
</dbReference>
<dbReference type="RefSeq" id="WP_116591145.1">
    <property type="nucleotide sequence ID" value="NZ_MZGS01000012.1"/>
</dbReference>
<dbReference type="InterPro" id="IPR008984">
    <property type="entry name" value="SMAD_FHA_dom_sf"/>
</dbReference>
<dbReference type="OrthoDB" id="26617at2157"/>
<dbReference type="EMBL" id="MZGS01000012">
    <property type="protein sequence ID" value="PWB88243.1"/>
    <property type="molecule type" value="Genomic_DNA"/>
</dbReference>
<evidence type="ECO:0000259" key="1">
    <source>
        <dbReference type="PROSITE" id="PS50006"/>
    </source>
</evidence>
<organism evidence="2 3">
    <name type="scientific">Methanobrevibacter thaueri</name>
    <dbReference type="NCBI Taxonomy" id="190975"/>
    <lineage>
        <taxon>Archaea</taxon>
        <taxon>Methanobacteriati</taxon>
        <taxon>Methanobacteriota</taxon>
        <taxon>Methanomada group</taxon>
        <taxon>Methanobacteria</taxon>
        <taxon>Methanobacteriales</taxon>
        <taxon>Methanobacteriaceae</taxon>
        <taxon>Methanobrevibacter</taxon>
    </lineage>
</organism>
<dbReference type="PROSITE" id="PS50006">
    <property type="entry name" value="FHA_DOMAIN"/>
    <property type="match status" value="1"/>
</dbReference>
<keyword evidence="3" id="KW-1185">Reference proteome</keyword>
<dbReference type="SUPFAM" id="SSF49879">
    <property type="entry name" value="SMAD/FHA domain"/>
    <property type="match status" value="1"/>
</dbReference>
<protein>
    <submittedName>
        <fullName evidence="2">FHA domain protein</fullName>
    </submittedName>
</protein>
<reference evidence="2 3" key="1">
    <citation type="submission" date="2017-03" db="EMBL/GenBank/DDBJ databases">
        <title>Genome sequence of Methanobrevibacter thaueri.</title>
        <authorList>
            <person name="Poehlein A."/>
            <person name="Seedorf H."/>
            <person name="Daniel R."/>
        </authorList>
    </citation>
    <scope>NUCLEOTIDE SEQUENCE [LARGE SCALE GENOMIC DNA]</scope>
    <source>
        <strain evidence="2 3">DSM 11995</strain>
    </source>
</reference>
<gene>
    <name evidence="2" type="ORF">MBBTH_01460</name>
</gene>
<dbReference type="Gene3D" id="2.60.200.20">
    <property type="match status" value="1"/>
</dbReference>
<feature type="domain" description="FHA" evidence="1">
    <location>
        <begin position="176"/>
        <end position="238"/>
    </location>
</feature>
<sequence>MCDLEDVKTMVLDSIDSNLISVKLAAVNNEVRFSILEILRDFQKKNQVSPGLFKTDPLYSREINTILLENYNIDITPQMLGQHLKQMMKADLIEELIIKKEVPNKIGLRTVKAYILKEDAFKDLFLEITFLSDELLSFFDLYDLNRKYHDGKHCVLTVFNGVDKGRTFKVHEDETVLIGRKGNFNERDLASFTILLDNSYSTVSLVSKPHLKLFFRNDNWFIIDENSSNGTFISDKQILKGVATPLKNHSFLKLSRGNGGVVIFCSF</sequence>